<sequence>MSHTIPSRKRQHAQSVIANSFASTKLESSTKTRCSLANCITNWSSAPPVKVSARSESFNRKWLIKLRQLQHRLNHHRHLQTVKSLLTSFRLVLTPIHHQSQFVHKIVSIV</sequence>
<proteinExistence type="predicted"/>
<evidence type="ECO:0000313" key="2">
    <source>
        <dbReference type="Proteomes" id="UP000811246"/>
    </source>
</evidence>
<dbReference type="EMBL" id="MU228851">
    <property type="protein sequence ID" value="KAG6621662.1"/>
    <property type="molecule type" value="Genomic_DNA"/>
</dbReference>
<accession>A0A922D0M1</accession>
<name>A0A922D0M1_CARIL</name>
<dbReference type="Proteomes" id="UP000811246">
    <property type="component" value="Unassembled WGS sequence"/>
</dbReference>
<dbReference type="AlphaFoldDB" id="A0A922D0M1"/>
<protein>
    <submittedName>
        <fullName evidence="1">Uncharacterized protein</fullName>
    </submittedName>
</protein>
<organism evidence="1 2">
    <name type="scientific">Carya illinoinensis</name>
    <name type="common">Pecan</name>
    <dbReference type="NCBI Taxonomy" id="32201"/>
    <lineage>
        <taxon>Eukaryota</taxon>
        <taxon>Viridiplantae</taxon>
        <taxon>Streptophyta</taxon>
        <taxon>Embryophyta</taxon>
        <taxon>Tracheophyta</taxon>
        <taxon>Spermatophyta</taxon>
        <taxon>Magnoliopsida</taxon>
        <taxon>eudicotyledons</taxon>
        <taxon>Gunneridae</taxon>
        <taxon>Pentapetalae</taxon>
        <taxon>rosids</taxon>
        <taxon>fabids</taxon>
        <taxon>Fagales</taxon>
        <taxon>Juglandaceae</taxon>
        <taxon>Carya</taxon>
    </lineage>
</organism>
<evidence type="ECO:0000313" key="1">
    <source>
        <dbReference type="EMBL" id="KAG6621662.1"/>
    </source>
</evidence>
<comment type="caution">
    <text evidence="1">The sequence shown here is derived from an EMBL/GenBank/DDBJ whole genome shotgun (WGS) entry which is preliminary data.</text>
</comment>
<reference evidence="1" key="1">
    <citation type="submission" date="2021-01" db="EMBL/GenBank/DDBJ databases">
        <authorList>
            <person name="Lovell J.T."/>
            <person name="Bentley N."/>
            <person name="Bhattarai G."/>
            <person name="Jenkins J.W."/>
            <person name="Sreedasyam A."/>
            <person name="Alarcon Y."/>
            <person name="Bock C."/>
            <person name="Boston L."/>
            <person name="Carlson J."/>
            <person name="Cervantes K."/>
            <person name="Clermont K."/>
            <person name="Krom N."/>
            <person name="Kubenka K."/>
            <person name="Mamidi S."/>
            <person name="Mattison C."/>
            <person name="Monteros M."/>
            <person name="Pisani C."/>
            <person name="Plott C."/>
            <person name="Rajasekar S."/>
            <person name="Rhein H.S."/>
            <person name="Rohla C."/>
            <person name="Song M."/>
            <person name="Hilaire R.S."/>
            <person name="Shu S."/>
            <person name="Wells L."/>
            <person name="Wang X."/>
            <person name="Webber J."/>
            <person name="Heerema R.J."/>
            <person name="Klein P."/>
            <person name="Conner P."/>
            <person name="Grauke L."/>
            <person name="Grimwood J."/>
            <person name="Schmutz J."/>
            <person name="Randall J.J."/>
        </authorList>
    </citation>
    <scope>NUCLEOTIDE SEQUENCE</scope>
    <source>
        <tissue evidence="1">Leaf</tissue>
    </source>
</reference>
<gene>
    <name evidence="1" type="ORF">I3842_Q007800</name>
</gene>